<evidence type="ECO:0000313" key="4">
    <source>
        <dbReference type="Proteomes" id="UP000011087"/>
    </source>
</evidence>
<dbReference type="EMBL" id="JH992969">
    <property type="protein sequence ID" value="EKX53655.1"/>
    <property type="molecule type" value="Genomic_DNA"/>
</dbReference>
<reference evidence="4" key="2">
    <citation type="submission" date="2012-11" db="EMBL/GenBank/DDBJ databases">
        <authorList>
            <person name="Kuo A."/>
            <person name="Curtis B.A."/>
            <person name="Tanifuji G."/>
            <person name="Burki F."/>
            <person name="Gruber A."/>
            <person name="Irimia M."/>
            <person name="Maruyama S."/>
            <person name="Arias M.C."/>
            <person name="Ball S.G."/>
            <person name="Gile G.H."/>
            <person name="Hirakawa Y."/>
            <person name="Hopkins J.F."/>
            <person name="Rensing S.A."/>
            <person name="Schmutz J."/>
            <person name="Symeonidi A."/>
            <person name="Elias M."/>
            <person name="Eveleigh R.J."/>
            <person name="Herman E.K."/>
            <person name="Klute M.J."/>
            <person name="Nakayama T."/>
            <person name="Obornik M."/>
            <person name="Reyes-Prieto A."/>
            <person name="Armbrust E.V."/>
            <person name="Aves S.J."/>
            <person name="Beiko R.G."/>
            <person name="Coutinho P."/>
            <person name="Dacks J.B."/>
            <person name="Durnford D.G."/>
            <person name="Fast N.M."/>
            <person name="Green B.R."/>
            <person name="Grisdale C."/>
            <person name="Hempe F."/>
            <person name="Henrissat B."/>
            <person name="Hoppner M.P."/>
            <person name="Ishida K.-I."/>
            <person name="Kim E."/>
            <person name="Koreny L."/>
            <person name="Kroth P.G."/>
            <person name="Liu Y."/>
            <person name="Malik S.-B."/>
            <person name="Maier U.G."/>
            <person name="McRose D."/>
            <person name="Mock T."/>
            <person name="Neilson J.A."/>
            <person name="Onodera N.T."/>
            <person name="Poole A.M."/>
            <person name="Pritham E.J."/>
            <person name="Richards T.A."/>
            <person name="Rocap G."/>
            <person name="Roy S.W."/>
            <person name="Sarai C."/>
            <person name="Schaack S."/>
            <person name="Shirato S."/>
            <person name="Slamovits C.H."/>
            <person name="Spencer D.F."/>
            <person name="Suzuki S."/>
            <person name="Worden A.Z."/>
            <person name="Zauner S."/>
            <person name="Barry K."/>
            <person name="Bell C."/>
            <person name="Bharti A.K."/>
            <person name="Crow J.A."/>
            <person name="Grimwood J."/>
            <person name="Kramer R."/>
            <person name="Lindquist E."/>
            <person name="Lucas S."/>
            <person name="Salamov A."/>
            <person name="McFadden G.I."/>
            <person name="Lane C.E."/>
            <person name="Keeling P.J."/>
            <person name="Gray M.W."/>
            <person name="Grigoriev I.V."/>
            <person name="Archibald J.M."/>
        </authorList>
    </citation>
    <scope>NUCLEOTIDE SEQUENCE</scope>
    <source>
        <strain evidence="4">CCMP2712</strain>
    </source>
</reference>
<keyword evidence="1" id="KW-1133">Transmembrane helix</keyword>
<reference evidence="2 4" key="1">
    <citation type="journal article" date="2012" name="Nature">
        <title>Algal genomes reveal evolutionary mosaicism and the fate of nucleomorphs.</title>
        <authorList>
            <consortium name="DOE Joint Genome Institute"/>
            <person name="Curtis B.A."/>
            <person name="Tanifuji G."/>
            <person name="Burki F."/>
            <person name="Gruber A."/>
            <person name="Irimia M."/>
            <person name="Maruyama S."/>
            <person name="Arias M.C."/>
            <person name="Ball S.G."/>
            <person name="Gile G.H."/>
            <person name="Hirakawa Y."/>
            <person name="Hopkins J.F."/>
            <person name="Kuo A."/>
            <person name="Rensing S.A."/>
            <person name="Schmutz J."/>
            <person name="Symeonidi A."/>
            <person name="Elias M."/>
            <person name="Eveleigh R.J."/>
            <person name="Herman E.K."/>
            <person name="Klute M.J."/>
            <person name="Nakayama T."/>
            <person name="Obornik M."/>
            <person name="Reyes-Prieto A."/>
            <person name="Armbrust E.V."/>
            <person name="Aves S.J."/>
            <person name="Beiko R.G."/>
            <person name="Coutinho P."/>
            <person name="Dacks J.B."/>
            <person name="Durnford D.G."/>
            <person name="Fast N.M."/>
            <person name="Green B.R."/>
            <person name="Grisdale C.J."/>
            <person name="Hempel F."/>
            <person name="Henrissat B."/>
            <person name="Hoppner M.P."/>
            <person name="Ishida K."/>
            <person name="Kim E."/>
            <person name="Koreny L."/>
            <person name="Kroth P.G."/>
            <person name="Liu Y."/>
            <person name="Malik S.B."/>
            <person name="Maier U.G."/>
            <person name="McRose D."/>
            <person name="Mock T."/>
            <person name="Neilson J.A."/>
            <person name="Onodera N.T."/>
            <person name="Poole A.M."/>
            <person name="Pritham E.J."/>
            <person name="Richards T.A."/>
            <person name="Rocap G."/>
            <person name="Roy S.W."/>
            <person name="Sarai C."/>
            <person name="Schaack S."/>
            <person name="Shirato S."/>
            <person name="Slamovits C.H."/>
            <person name="Spencer D.F."/>
            <person name="Suzuki S."/>
            <person name="Worden A.Z."/>
            <person name="Zauner S."/>
            <person name="Barry K."/>
            <person name="Bell C."/>
            <person name="Bharti A.K."/>
            <person name="Crow J.A."/>
            <person name="Grimwood J."/>
            <person name="Kramer R."/>
            <person name="Lindquist E."/>
            <person name="Lucas S."/>
            <person name="Salamov A."/>
            <person name="McFadden G.I."/>
            <person name="Lane C.E."/>
            <person name="Keeling P.J."/>
            <person name="Gray M.W."/>
            <person name="Grigoriev I.V."/>
            <person name="Archibald J.M."/>
        </authorList>
    </citation>
    <scope>NUCLEOTIDE SEQUENCE</scope>
    <source>
        <strain evidence="2 4">CCMP2712</strain>
    </source>
</reference>
<evidence type="ECO:0000313" key="3">
    <source>
        <dbReference type="EnsemblProtists" id="EKX53655"/>
    </source>
</evidence>
<keyword evidence="4" id="KW-1185">Reference proteome</keyword>
<organism evidence="2">
    <name type="scientific">Guillardia theta (strain CCMP2712)</name>
    <name type="common">Cryptophyte</name>
    <dbReference type="NCBI Taxonomy" id="905079"/>
    <lineage>
        <taxon>Eukaryota</taxon>
        <taxon>Cryptophyceae</taxon>
        <taxon>Pyrenomonadales</taxon>
        <taxon>Geminigeraceae</taxon>
        <taxon>Guillardia</taxon>
    </lineage>
</organism>
<dbReference type="Proteomes" id="UP000011087">
    <property type="component" value="Unassembled WGS sequence"/>
</dbReference>
<accession>L1JZM0</accession>
<evidence type="ECO:0000313" key="2">
    <source>
        <dbReference type="EMBL" id="EKX53655.1"/>
    </source>
</evidence>
<gene>
    <name evidence="2" type="ORF">GUITHDRAFT_150245</name>
</gene>
<dbReference type="GeneID" id="17310461"/>
<protein>
    <submittedName>
        <fullName evidence="2 3">Uncharacterized protein</fullName>
    </submittedName>
</protein>
<keyword evidence="1" id="KW-0472">Membrane</keyword>
<dbReference type="AlphaFoldDB" id="L1JZM0"/>
<name>L1JZM0_GUITC</name>
<dbReference type="HOGENOM" id="CLU_1638585_0_0_1"/>
<dbReference type="RefSeq" id="XP_005840635.1">
    <property type="nucleotide sequence ID" value="XM_005840578.1"/>
</dbReference>
<dbReference type="PaxDb" id="55529-EKX53655"/>
<sequence>MTDNPSQLVWSLLEELSRPVGFKGNQTMLHDMVSGQMFSYLDSIGDFLASESILQASFRSIGMRNFRVDHFRELPMLGQTPSNLTTVERIVEIIKHATSRDVGFYFGGFTSALFVLVCVCIGVLVHRRWTVRRKYAKHMSHELEPVSPASILREKEGGDGEA</sequence>
<dbReference type="KEGG" id="gtt:GUITHDRAFT_150245"/>
<keyword evidence="1" id="KW-0812">Transmembrane</keyword>
<dbReference type="EnsemblProtists" id="EKX53655">
    <property type="protein sequence ID" value="EKX53655"/>
    <property type="gene ID" value="GUITHDRAFT_150245"/>
</dbReference>
<proteinExistence type="predicted"/>
<reference evidence="3" key="3">
    <citation type="submission" date="2016-03" db="UniProtKB">
        <authorList>
            <consortium name="EnsemblProtists"/>
        </authorList>
    </citation>
    <scope>IDENTIFICATION</scope>
</reference>
<evidence type="ECO:0000256" key="1">
    <source>
        <dbReference type="SAM" id="Phobius"/>
    </source>
</evidence>
<feature type="transmembrane region" description="Helical" evidence="1">
    <location>
        <begin position="104"/>
        <end position="125"/>
    </location>
</feature>